<evidence type="ECO:0000256" key="3">
    <source>
        <dbReference type="ARBA" id="ARBA00022448"/>
    </source>
</evidence>
<evidence type="ECO:0000256" key="8">
    <source>
        <dbReference type="PIRNR" id="PIRNR005353"/>
    </source>
</evidence>
<evidence type="ECO:0000256" key="6">
    <source>
        <dbReference type="ARBA" id="ARBA00022989"/>
    </source>
</evidence>
<evidence type="ECO:0000256" key="4">
    <source>
        <dbReference type="ARBA" id="ARBA00022475"/>
    </source>
</evidence>
<gene>
    <name evidence="10" type="ORF">Z955_10970</name>
</gene>
<dbReference type="GO" id="GO:0005886">
    <property type="term" value="C:plasma membrane"/>
    <property type="evidence" value="ECO:0007669"/>
    <property type="project" value="UniProtKB-SubCell"/>
</dbReference>
<evidence type="ECO:0000256" key="7">
    <source>
        <dbReference type="ARBA" id="ARBA00023136"/>
    </source>
</evidence>
<dbReference type="PIRSF" id="PIRSF005353">
    <property type="entry name" value="PbuG"/>
    <property type="match status" value="1"/>
</dbReference>
<protein>
    <submittedName>
        <fullName evidence="10">Guanine permease</fullName>
    </submittedName>
</protein>
<feature type="transmembrane region" description="Helical" evidence="9">
    <location>
        <begin position="327"/>
        <end position="357"/>
    </location>
</feature>
<accession>A0A0A0ICD1</accession>
<evidence type="ECO:0000313" key="10">
    <source>
        <dbReference type="EMBL" id="KGM98587.1"/>
    </source>
</evidence>
<dbReference type="InterPro" id="IPR006043">
    <property type="entry name" value="NCS2"/>
</dbReference>
<comment type="similarity">
    <text evidence="2 8">Belongs to the nucleobase:cation symporter-2 (NCS2) (TC 2.A.40) family. Azg-like subfamily.</text>
</comment>
<keyword evidence="4 8" id="KW-1003">Cell membrane</keyword>
<feature type="transmembrane region" description="Helical" evidence="9">
    <location>
        <begin position="194"/>
        <end position="214"/>
    </location>
</feature>
<reference evidence="10 11" key="1">
    <citation type="submission" date="2014-01" db="EMBL/GenBank/DDBJ databases">
        <title>Plasmidome dynamics in the species complex Clostridium novyi sensu lato converts strains of independent lineages into distinctly different pathogens.</title>
        <authorList>
            <person name="Skarin H."/>
            <person name="Segerman B."/>
        </authorList>
    </citation>
    <scope>NUCLEOTIDE SEQUENCE [LARGE SCALE GENOMIC DNA]</scope>
    <source>
        <strain evidence="10 11">DC5</strain>
    </source>
</reference>
<evidence type="ECO:0000313" key="11">
    <source>
        <dbReference type="Proteomes" id="UP000030014"/>
    </source>
</evidence>
<comment type="subcellular location">
    <subcellularLocation>
        <location evidence="1 8">Cell membrane</location>
        <topology evidence="1 8">Multi-pass membrane protein</topology>
    </subcellularLocation>
</comment>
<dbReference type="AlphaFoldDB" id="A0A0A0ICD1"/>
<keyword evidence="7 8" id="KW-0472">Membrane</keyword>
<dbReference type="RefSeq" id="WP_039259731.1">
    <property type="nucleotide sequence ID" value="NZ_JDRY01000050.1"/>
</dbReference>
<dbReference type="PANTHER" id="PTHR43337">
    <property type="entry name" value="XANTHINE/URACIL PERMEASE C887.17-RELATED"/>
    <property type="match status" value="1"/>
</dbReference>
<keyword evidence="3 8" id="KW-0813">Transport</keyword>
<feature type="transmembrane region" description="Helical" evidence="9">
    <location>
        <begin position="47"/>
        <end position="68"/>
    </location>
</feature>
<evidence type="ECO:0000256" key="2">
    <source>
        <dbReference type="ARBA" id="ARBA00005697"/>
    </source>
</evidence>
<feature type="transmembrane region" description="Helical" evidence="9">
    <location>
        <begin position="413"/>
        <end position="430"/>
    </location>
</feature>
<evidence type="ECO:0000256" key="5">
    <source>
        <dbReference type="ARBA" id="ARBA00022692"/>
    </source>
</evidence>
<keyword evidence="6 8" id="KW-1133">Transmembrane helix</keyword>
<feature type="transmembrane region" description="Helical" evidence="9">
    <location>
        <begin position="98"/>
        <end position="116"/>
    </location>
</feature>
<dbReference type="PANTHER" id="PTHR43337:SF1">
    <property type="entry name" value="XANTHINE_URACIL PERMEASE C887.17-RELATED"/>
    <property type="match status" value="1"/>
</dbReference>
<comment type="caution">
    <text evidence="10">The sequence shown here is derived from an EMBL/GenBank/DDBJ whole genome shotgun (WGS) entry which is preliminary data.</text>
</comment>
<dbReference type="InterPro" id="IPR045018">
    <property type="entry name" value="Azg-like"/>
</dbReference>
<feature type="transmembrane region" description="Helical" evidence="9">
    <location>
        <begin position="162"/>
        <end position="187"/>
    </location>
</feature>
<name>A0A0A0ICD1_CLOBO</name>
<keyword evidence="5 8" id="KW-0812">Transmembrane</keyword>
<dbReference type="EMBL" id="JDRY01000050">
    <property type="protein sequence ID" value="KGM98587.1"/>
    <property type="molecule type" value="Genomic_DNA"/>
</dbReference>
<organism evidence="10 11">
    <name type="scientific">Clostridium botulinum C/D str. DC5</name>
    <dbReference type="NCBI Taxonomy" id="1443128"/>
    <lineage>
        <taxon>Bacteria</taxon>
        <taxon>Bacillati</taxon>
        <taxon>Bacillota</taxon>
        <taxon>Clostridia</taxon>
        <taxon>Eubacteriales</taxon>
        <taxon>Clostridiaceae</taxon>
        <taxon>Clostridium</taxon>
    </lineage>
</organism>
<feature type="transmembrane region" description="Helical" evidence="9">
    <location>
        <begin position="20"/>
        <end position="40"/>
    </location>
</feature>
<evidence type="ECO:0000256" key="1">
    <source>
        <dbReference type="ARBA" id="ARBA00004651"/>
    </source>
</evidence>
<dbReference type="InterPro" id="IPR026033">
    <property type="entry name" value="Azg-like_bact_archaea"/>
</dbReference>
<feature type="transmembrane region" description="Helical" evidence="9">
    <location>
        <begin position="136"/>
        <end position="156"/>
    </location>
</feature>
<dbReference type="Proteomes" id="UP000030014">
    <property type="component" value="Unassembled WGS sequence"/>
</dbReference>
<evidence type="ECO:0000256" key="9">
    <source>
        <dbReference type="SAM" id="Phobius"/>
    </source>
</evidence>
<dbReference type="Pfam" id="PF00860">
    <property type="entry name" value="Xan_ur_permease"/>
    <property type="match status" value="1"/>
</dbReference>
<proteinExistence type="inferred from homology"/>
<dbReference type="GO" id="GO:0005345">
    <property type="term" value="F:purine nucleobase transmembrane transporter activity"/>
    <property type="evidence" value="ECO:0007669"/>
    <property type="project" value="TreeGrafter"/>
</dbReference>
<sequence length="432" mass="45655">MEKFFALKENNTDVKTEVLAGITTFMTMAYILIVNPAILSDAGMNSGAVFTATAISAVIATLIMGLYAKLPFAQAPGMGLNAFFAYNIVKQMGYSFEFALTAVLLEGLIFIALTAFNVREAIVDSIPINLKKSISVGIGLLIAFIGLSNAGVVLHPKDNSTILAIGNITSGEALLAIIGILISGILLAKNIRGALLIGIIITTIIGIPMGITHLPAAIFSAPPSIKSIAFKFQWQHIFTVQMAVALFTLLFMDMFDTVGTLVGVATKAKMLDENGRVPNVKKALFSDAIGTTLGACLGTSTVSTFVESASGVAEGGRTGLTAVSTAVMFVIALFLSPLFAIIPSAATAPALVLVGLFMMEPIKEIDLVDFTEAIPAFFTIIMMPLAYSISDGIAFGVVSYIFLKALTGKYREVTLTTYVVGILFILKFFIPA</sequence>
<feature type="transmembrane region" description="Helical" evidence="9">
    <location>
        <begin position="377"/>
        <end position="401"/>
    </location>
</feature>